<feature type="region of interest" description="Disordered" evidence="1">
    <location>
        <begin position="144"/>
        <end position="183"/>
    </location>
</feature>
<dbReference type="OMA" id="NHYPNTG"/>
<evidence type="ECO:0000313" key="3">
    <source>
        <dbReference type="Proteomes" id="UP000594261"/>
    </source>
</evidence>
<evidence type="ECO:0000313" key="2">
    <source>
        <dbReference type="EnsemblPlants" id="QL04p048808:mrna"/>
    </source>
</evidence>
<reference evidence="2 3" key="1">
    <citation type="journal article" date="2016" name="G3 (Bethesda)">
        <title>First Draft Assembly and Annotation of the Genome of a California Endemic Oak Quercus lobata Nee (Fagaceae).</title>
        <authorList>
            <person name="Sork V.L."/>
            <person name="Fitz-Gibbon S.T."/>
            <person name="Puiu D."/>
            <person name="Crepeau M."/>
            <person name="Gugger P.F."/>
            <person name="Sherman R."/>
            <person name="Stevens K."/>
            <person name="Langley C.H."/>
            <person name="Pellegrini M."/>
            <person name="Salzberg S.L."/>
        </authorList>
    </citation>
    <scope>NUCLEOTIDE SEQUENCE [LARGE SCALE GENOMIC DNA]</scope>
    <source>
        <strain evidence="2 3">cv. SW786</strain>
    </source>
</reference>
<dbReference type="EnsemblPlants" id="QL04p048808:mrna">
    <property type="protein sequence ID" value="QL04p048808:mrna"/>
    <property type="gene ID" value="QL04p048808"/>
</dbReference>
<name>A0A7N2R398_QUELO</name>
<evidence type="ECO:0000256" key="1">
    <source>
        <dbReference type="SAM" id="MobiDB-lite"/>
    </source>
</evidence>
<keyword evidence="3" id="KW-1185">Reference proteome</keyword>
<dbReference type="PANTHER" id="PTHR34210:SF4">
    <property type="match status" value="1"/>
</dbReference>
<dbReference type="PANTHER" id="PTHR34210">
    <property type="entry name" value="OS01G0252900 PROTEIN"/>
    <property type="match status" value="1"/>
</dbReference>
<reference evidence="2" key="2">
    <citation type="submission" date="2021-01" db="UniProtKB">
        <authorList>
            <consortium name="EnsemblPlants"/>
        </authorList>
    </citation>
    <scope>IDENTIFICATION</scope>
</reference>
<sequence length="371" mass="42389">MKRQASYADSHVNPYVASHMPHMPAQIMQPNAALNNFPGNLNPLSTEEEYRYKSSKVEGQWQRDRDAPNVVNPTSSHSFIEGNGFWYSKLSLQSIVHSYFLKDGLEGFLFEHRAYSNMDNTIALDAFTRQSLYTFATSVDMHGQGDSGTRSYYQGQMPDQKRGSDNQSNGETRSLPHEQDMEIGYEDKPSSLTFEALEQKFLDEIINLAKEQNDAEAVENERHREKIIELNTKYQEKILALHSQQAARREEFLRKESQARLNQYQQAGMNHYPNTGIRDTHGTPEEFLRKESQAQLNQSQQAGLNHYPNTGMRDTHGTPVAAAAEAHQAYVASQFESYRERQHMLGSGRTQGTERVPFPSGRVYNNASRHY</sequence>
<dbReference type="Proteomes" id="UP000594261">
    <property type="component" value="Chromosome 4"/>
</dbReference>
<proteinExistence type="predicted"/>
<organism evidence="2 3">
    <name type="scientific">Quercus lobata</name>
    <name type="common">Valley oak</name>
    <dbReference type="NCBI Taxonomy" id="97700"/>
    <lineage>
        <taxon>Eukaryota</taxon>
        <taxon>Viridiplantae</taxon>
        <taxon>Streptophyta</taxon>
        <taxon>Embryophyta</taxon>
        <taxon>Tracheophyta</taxon>
        <taxon>Spermatophyta</taxon>
        <taxon>Magnoliopsida</taxon>
        <taxon>eudicotyledons</taxon>
        <taxon>Gunneridae</taxon>
        <taxon>Pentapetalae</taxon>
        <taxon>rosids</taxon>
        <taxon>fabids</taxon>
        <taxon>Fagales</taxon>
        <taxon>Fagaceae</taxon>
        <taxon>Quercus</taxon>
    </lineage>
</organism>
<dbReference type="EMBL" id="LRBV02000004">
    <property type="status" value="NOT_ANNOTATED_CDS"/>
    <property type="molecule type" value="Genomic_DNA"/>
</dbReference>
<dbReference type="AlphaFoldDB" id="A0A7N2R398"/>
<dbReference type="Gramene" id="QL04p048808:mrna">
    <property type="protein sequence ID" value="QL04p048808:mrna"/>
    <property type="gene ID" value="QL04p048808"/>
</dbReference>
<protein>
    <submittedName>
        <fullName evidence="2">Uncharacterized protein</fullName>
    </submittedName>
</protein>
<accession>A0A7N2R398</accession>
<feature type="region of interest" description="Disordered" evidence="1">
    <location>
        <begin position="346"/>
        <end position="371"/>
    </location>
</feature>
<dbReference type="InParanoid" id="A0A7N2R398"/>
<feature type="compositionally biased region" description="Basic and acidic residues" evidence="1">
    <location>
        <begin position="174"/>
        <end position="183"/>
    </location>
</feature>